<keyword evidence="1" id="KW-0175">Coiled coil</keyword>
<protein>
    <submittedName>
        <fullName evidence="2">Uncharacterized protein</fullName>
    </submittedName>
</protein>
<proteinExistence type="predicted"/>
<sequence>MALAVLLGFGVLFMFAFDEGFQGGELSDEALIVQQGKEIDSYRMSIDKGQQKLDLTPQRLKDSKEVSRLGVESQTLQQNIVSLTDKEKATEAEIVEKRKAFDAYKDEYRAYVRSKAKGTEMEQLVTQKGVVYKGVMIRDVTAIGIQIRHEEGQKRVDYEDLPADMQDYYQFDAAQKEAEIANEETVRKTHNKDVLEADKLAEIEMGKQREREALLDKEKRRRQIAGKEADINALQAEIRALGAEIDRLAGKPKSGGPGLDKTKALNRTIKSKQNQIAAIRDEIRLMRASL</sequence>
<organism evidence="2 3">
    <name type="scientific">Luteolibacter yonseiensis</name>
    <dbReference type="NCBI Taxonomy" id="1144680"/>
    <lineage>
        <taxon>Bacteria</taxon>
        <taxon>Pseudomonadati</taxon>
        <taxon>Verrucomicrobiota</taxon>
        <taxon>Verrucomicrobiia</taxon>
        <taxon>Verrucomicrobiales</taxon>
        <taxon>Verrucomicrobiaceae</taxon>
        <taxon>Luteolibacter</taxon>
    </lineage>
</organism>
<gene>
    <name evidence="2" type="ORF">JIN84_22720</name>
</gene>
<dbReference type="Proteomes" id="UP000600139">
    <property type="component" value="Unassembled WGS sequence"/>
</dbReference>
<keyword evidence="3" id="KW-1185">Reference proteome</keyword>
<dbReference type="RefSeq" id="WP_200353395.1">
    <property type="nucleotide sequence ID" value="NZ_JAENIK010000013.1"/>
</dbReference>
<comment type="caution">
    <text evidence="2">The sequence shown here is derived from an EMBL/GenBank/DDBJ whole genome shotgun (WGS) entry which is preliminary data.</text>
</comment>
<evidence type="ECO:0000313" key="2">
    <source>
        <dbReference type="EMBL" id="MBK1818450.1"/>
    </source>
</evidence>
<evidence type="ECO:0000313" key="3">
    <source>
        <dbReference type="Proteomes" id="UP000600139"/>
    </source>
</evidence>
<dbReference type="EMBL" id="JAENIK010000013">
    <property type="protein sequence ID" value="MBK1818450.1"/>
    <property type="molecule type" value="Genomic_DNA"/>
</dbReference>
<dbReference type="AlphaFoldDB" id="A0A934VDT0"/>
<accession>A0A934VDT0</accession>
<name>A0A934VDT0_9BACT</name>
<reference evidence="2" key="1">
    <citation type="submission" date="2021-01" db="EMBL/GenBank/DDBJ databases">
        <title>Modified the classification status of verrucomicrobia.</title>
        <authorList>
            <person name="Feng X."/>
        </authorList>
    </citation>
    <scope>NUCLEOTIDE SEQUENCE</scope>
    <source>
        <strain evidence="2">JCM 18052</strain>
    </source>
</reference>
<evidence type="ECO:0000256" key="1">
    <source>
        <dbReference type="SAM" id="Coils"/>
    </source>
</evidence>
<feature type="coiled-coil region" evidence="1">
    <location>
        <begin position="217"/>
        <end position="289"/>
    </location>
</feature>